<keyword evidence="6 8" id="KW-0472">Membrane</keyword>
<dbReference type="Pfam" id="PF00909">
    <property type="entry name" value="Ammonium_transp"/>
    <property type="match status" value="1"/>
</dbReference>
<dbReference type="GO" id="GO:0097272">
    <property type="term" value="P:ammonium homeostasis"/>
    <property type="evidence" value="ECO:0007669"/>
    <property type="project" value="TreeGrafter"/>
</dbReference>
<comment type="subcellular location">
    <subcellularLocation>
        <location evidence="1">Membrane</location>
        <topology evidence="1">Multi-pass membrane protein</topology>
    </subcellularLocation>
</comment>
<feature type="transmembrane region" description="Helical" evidence="8">
    <location>
        <begin position="54"/>
        <end position="75"/>
    </location>
</feature>
<dbReference type="PANTHER" id="PTHR11730">
    <property type="entry name" value="AMMONIUM TRANSPORTER"/>
    <property type="match status" value="1"/>
</dbReference>
<evidence type="ECO:0000313" key="11">
    <source>
        <dbReference type="EMBL" id="AKQ43098.2"/>
    </source>
</evidence>
<feature type="transmembrane region" description="Helical" evidence="8">
    <location>
        <begin position="394"/>
        <end position="419"/>
    </location>
</feature>
<feature type="transmembrane region" description="Helical" evidence="8">
    <location>
        <begin position="318"/>
        <end position="336"/>
    </location>
</feature>
<feature type="chain" id="PRO_5007772152" evidence="9">
    <location>
        <begin position="25"/>
        <end position="453"/>
    </location>
</feature>
<accession>A0A0H4W0Q7</accession>
<dbReference type="RefSeq" id="WP_063612336.1">
    <property type="nucleotide sequence ID" value="NZ_CP011310.1"/>
</dbReference>
<dbReference type="NCBIfam" id="TIGR03644">
    <property type="entry name" value="marine_trans_1"/>
    <property type="match status" value="1"/>
</dbReference>
<gene>
    <name evidence="11" type="ORF">CP97_02810</name>
</gene>
<dbReference type="OrthoDB" id="9814202at2"/>
<feature type="transmembrane region" description="Helical" evidence="8">
    <location>
        <begin position="368"/>
        <end position="388"/>
    </location>
</feature>
<feature type="transmembrane region" description="Helical" evidence="8">
    <location>
        <begin position="245"/>
        <end position="268"/>
    </location>
</feature>
<feature type="transmembrane region" description="Helical" evidence="8">
    <location>
        <begin position="175"/>
        <end position="195"/>
    </location>
</feature>
<keyword evidence="12" id="KW-1185">Reference proteome</keyword>
<evidence type="ECO:0000259" key="10">
    <source>
        <dbReference type="Pfam" id="PF00909"/>
    </source>
</evidence>
<evidence type="ECO:0000313" key="12">
    <source>
        <dbReference type="Proteomes" id="UP000059113"/>
    </source>
</evidence>
<evidence type="ECO:0000256" key="1">
    <source>
        <dbReference type="ARBA" id="ARBA00004141"/>
    </source>
</evidence>
<dbReference type="InterPro" id="IPR024041">
    <property type="entry name" value="NH4_transpt_AmtB-like_dom"/>
</dbReference>
<evidence type="ECO:0000256" key="7">
    <source>
        <dbReference type="ARBA" id="ARBA00023177"/>
    </source>
</evidence>
<name>A0A0H4W0Q7_9SPHN</name>
<keyword evidence="4 8" id="KW-0812">Transmembrane</keyword>
<keyword evidence="9" id="KW-0732">Signal</keyword>
<dbReference type="AlphaFoldDB" id="A0A0H4W0Q7"/>
<reference evidence="11 12" key="1">
    <citation type="journal article" date="2015" name="Int. J. Syst. Evol. Microbiol.">
        <title>Erythrobacter atlanticus sp. nov., a bacterium from ocean sediment able to degrade polycyclic aromatic hydrocarbons.</title>
        <authorList>
            <person name="Zhuang L."/>
            <person name="Liu Y."/>
            <person name="Wang L."/>
            <person name="Wang W."/>
            <person name="Shao Z."/>
        </authorList>
    </citation>
    <scope>NUCLEOTIDE SEQUENCE [LARGE SCALE GENOMIC DNA]</scope>
    <source>
        <strain evidence="12">s21-N3</strain>
    </source>
</reference>
<dbReference type="Proteomes" id="UP000059113">
    <property type="component" value="Chromosome"/>
</dbReference>
<dbReference type="InterPro" id="IPR019879">
    <property type="entry name" value="Ammonium_transptr_marine"/>
</dbReference>
<dbReference type="GO" id="GO:0016020">
    <property type="term" value="C:membrane"/>
    <property type="evidence" value="ECO:0007669"/>
    <property type="project" value="UniProtKB-SubCell"/>
</dbReference>
<protein>
    <submittedName>
        <fullName evidence="11">Ammonium transporter</fullName>
    </submittedName>
</protein>
<keyword evidence="7" id="KW-0924">Ammonia transport</keyword>
<evidence type="ECO:0000256" key="3">
    <source>
        <dbReference type="ARBA" id="ARBA00022448"/>
    </source>
</evidence>
<evidence type="ECO:0000256" key="2">
    <source>
        <dbReference type="ARBA" id="ARBA00005887"/>
    </source>
</evidence>
<dbReference type="EMBL" id="CP011310">
    <property type="protein sequence ID" value="AKQ43098.2"/>
    <property type="molecule type" value="Genomic_DNA"/>
</dbReference>
<feature type="transmembrane region" description="Helical" evidence="8">
    <location>
        <begin position="96"/>
        <end position="114"/>
    </location>
</feature>
<feature type="transmembrane region" description="Helical" evidence="8">
    <location>
        <begin position="150"/>
        <end position="168"/>
    </location>
</feature>
<dbReference type="InterPro" id="IPR029020">
    <property type="entry name" value="Ammonium/urea_transptr"/>
</dbReference>
<dbReference type="KEGG" id="ery:CP97_02810"/>
<evidence type="ECO:0000256" key="9">
    <source>
        <dbReference type="SAM" id="SignalP"/>
    </source>
</evidence>
<keyword evidence="3" id="KW-0813">Transport</keyword>
<dbReference type="Gene3D" id="1.10.3430.10">
    <property type="entry name" value="Ammonium transporter AmtB like domains"/>
    <property type="match status" value="1"/>
</dbReference>
<evidence type="ECO:0000256" key="5">
    <source>
        <dbReference type="ARBA" id="ARBA00022989"/>
    </source>
</evidence>
<dbReference type="SUPFAM" id="SSF111352">
    <property type="entry name" value="Ammonium transporter"/>
    <property type="match status" value="1"/>
</dbReference>
<evidence type="ECO:0000256" key="8">
    <source>
        <dbReference type="SAM" id="Phobius"/>
    </source>
</evidence>
<dbReference type="STRING" id="1648404.CP97_02810"/>
<dbReference type="GO" id="GO:0008519">
    <property type="term" value="F:ammonium channel activity"/>
    <property type="evidence" value="ECO:0007669"/>
    <property type="project" value="InterPro"/>
</dbReference>
<comment type="similarity">
    <text evidence="2">Belongs to the ammonia transporter channel (TC 1.A.11.2) family.</text>
</comment>
<feature type="signal peptide" evidence="9">
    <location>
        <begin position="1"/>
        <end position="24"/>
    </location>
</feature>
<feature type="domain" description="Ammonium transporter AmtB-like" evidence="10">
    <location>
        <begin position="61"/>
        <end position="446"/>
    </location>
</feature>
<feature type="transmembrane region" description="Helical" evidence="8">
    <location>
        <begin position="288"/>
        <end position="306"/>
    </location>
</feature>
<proteinExistence type="inferred from homology"/>
<dbReference type="PROSITE" id="PS01219">
    <property type="entry name" value="AMMONIUM_TRANSP"/>
    <property type="match status" value="1"/>
</dbReference>
<evidence type="ECO:0000256" key="6">
    <source>
        <dbReference type="ARBA" id="ARBA00023136"/>
    </source>
</evidence>
<dbReference type="InterPro" id="IPR018047">
    <property type="entry name" value="Ammonium_transpt_CS"/>
</dbReference>
<sequence>MNAYLLKLGAAGLTALLVSHPVLAASAVEAAPVAEAAAEAVDPVAEAVGGGTAYILNTLLFLIGGFLVMWMAAGFAMLEAGLVRTKNTSTQCLKNIGLYSIAGLMFWVIGYNIAYPGDFNGIIGGFTGWYPMQDVGVADVGTGYSVASDWFFQMVFCATTASIVSGTVAERVKIVPFFIFVTILTGVIYPVVVSWEWGGGFLDQMGFSDFAGSTLVHSTGGWAALMGALIIGPRLGRYTNGKVNVFPGSNIPLATLGTFILWLGWFGFNGASQLAMGTVGDVSDVSKIFVNTNMAAAAGVVVAIIATQLRYGKADITMALNGALAGLVAITAEPLAPNVGTAIVIGGIGGILPVVFVPLLDKLQIDDVVGAIPVHLVAGIWGTLAVAISTPEVLVAQIVGIIATAVWVSAVSAIIWFALKATIGVRPSEEVELAGLDVHETGVEAYPGLANQA</sequence>
<feature type="transmembrane region" description="Helical" evidence="8">
    <location>
        <begin position="342"/>
        <end position="361"/>
    </location>
</feature>
<reference evidence="12" key="2">
    <citation type="submission" date="2015-04" db="EMBL/GenBank/DDBJ databases">
        <title>The complete genome sequence of Erythrobacter sp. s21-N3.</title>
        <authorList>
            <person name="Zhuang L."/>
            <person name="Liu Y."/>
            <person name="Shao Z."/>
        </authorList>
    </citation>
    <scope>NUCLEOTIDE SEQUENCE [LARGE SCALE GENOMIC DNA]</scope>
    <source>
        <strain evidence="12">s21-N3</strain>
    </source>
</reference>
<organism evidence="11 12">
    <name type="scientific">Aurantiacibacter atlanticus</name>
    <dbReference type="NCBI Taxonomy" id="1648404"/>
    <lineage>
        <taxon>Bacteria</taxon>
        <taxon>Pseudomonadati</taxon>
        <taxon>Pseudomonadota</taxon>
        <taxon>Alphaproteobacteria</taxon>
        <taxon>Sphingomonadales</taxon>
        <taxon>Erythrobacteraceae</taxon>
        <taxon>Aurantiacibacter</taxon>
    </lineage>
</organism>
<dbReference type="PANTHER" id="PTHR11730:SF62">
    <property type="entry name" value="AMMONIUM TRANSPORTER SLL1017-RELATED"/>
    <property type="match status" value="1"/>
</dbReference>
<keyword evidence="5 8" id="KW-1133">Transmembrane helix</keyword>
<feature type="transmembrane region" description="Helical" evidence="8">
    <location>
        <begin position="215"/>
        <end position="233"/>
    </location>
</feature>
<evidence type="ECO:0000256" key="4">
    <source>
        <dbReference type="ARBA" id="ARBA00022692"/>
    </source>
</evidence>